<dbReference type="Pfam" id="PF22041">
    <property type="entry name" value="GST_C_7"/>
    <property type="match status" value="1"/>
</dbReference>
<name>A0A8S0VV27_CYCAE</name>
<accession>A0A8S0VV27</accession>
<dbReference type="Gene3D" id="1.20.1050.10">
    <property type="match status" value="1"/>
</dbReference>
<dbReference type="OrthoDB" id="3001771at2759"/>
<dbReference type="Proteomes" id="UP000467700">
    <property type="component" value="Unassembled WGS sequence"/>
</dbReference>
<keyword evidence="4" id="KW-1185">Reference proteome</keyword>
<sequence length="662" mass="75976">MIRGGLTSTEEECEKWMPQECTKQWEILKDKVVQMNARFKEDEGKGPFVLGDILSWADIVAAAQLGFYKSIWGAKSEEWRDWEIWDGGYRKTSYTLSKRTGSHYKAKFIAFPRVTLPPRHWEPGTRRLGPRSSSSGDTYRKGLSGRQRMDKASMALLQRAVRDLPRNGCQRSCSTTSLPPEILTIIFKYIHEEQEILHRNADLDFAGDYDPSTFEGVSRHAIIDSAFTELHKAVCSDVFFPYTFASVCSYWDDVLALTPAFWTRVVLFMDALCTPVPRAKTLLRRSRQLPIDFIITRRMDYCSSSTTAWEQAIVFHFLASLADHLHRCKTIYVSATCSSSLPFPAGMFKLPTPLLRRMWYKADFDDTLYDTKESKHVVEDFFTKDGDADVEFMPKLRTLAIDGRNFQRAFFASSHEGWPHSAEHSCHECELPLYVLLDKVESFNSLAYLRIQHLKLSIAPNDFDPLSYSWYHLTELVLAEIAPDVISELFRLCSFTSDGHSLLMLEFNRCPNLHEIGTIPSVPFTNLRNLDANVLLEPLLRDWDAQALMFYKVENVDDTLLDMLTRKEDPDDFDLFVAPQLMALDLHCCPNITVSALRKMVDTRSGYVDFNDPDWQNTTDFGPALFKLAVLDEPGNTLELSAEDEGWFRSRIPMFSWGSLQR</sequence>
<evidence type="ECO:0000256" key="1">
    <source>
        <dbReference type="SAM" id="MobiDB-lite"/>
    </source>
</evidence>
<feature type="domain" description="Glutathione S-transferase UstS-like C-terminal" evidence="2">
    <location>
        <begin position="13"/>
        <end position="89"/>
    </location>
</feature>
<dbReference type="AlphaFoldDB" id="A0A8S0VV27"/>
<organism evidence="3 4">
    <name type="scientific">Cyclocybe aegerita</name>
    <name type="common">Black poplar mushroom</name>
    <name type="synonym">Agrocybe aegerita</name>
    <dbReference type="NCBI Taxonomy" id="1973307"/>
    <lineage>
        <taxon>Eukaryota</taxon>
        <taxon>Fungi</taxon>
        <taxon>Dikarya</taxon>
        <taxon>Basidiomycota</taxon>
        <taxon>Agaricomycotina</taxon>
        <taxon>Agaricomycetes</taxon>
        <taxon>Agaricomycetidae</taxon>
        <taxon>Agaricales</taxon>
        <taxon>Agaricineae</taxon>
        <taxon>Bolbitiaceae</taxon>
        <taxon>Cyclocybe</taxon>
    </lineage>
</organism>
<evidence type="ECO:0000259" key="2">
    <source>
        <dbReference type="Pfam" id="PF22041"/>
    </source>
</evidence>
<gene>
    <name evidence="3" type="ORF">AAE3_LOCUS13532</name>
</gene>
<dbReference type="InterPro" id="IPR054416">
    <property type="entry name" value="GST_UstS-like_C"/>
</dbReference>
<reference evidence="3 4" key="1">
    <citation type="submission" date="2020-01" db="EMBL/GenBank/DDBJ databases">
        <authorList>
            <person name="Gupta K D."/>
        </authorList>
    </citation>
    <scope>NUCLEOTIDE SEQUENCE [LARGE SCALE GENOMIC DNA]</scope>
</reference>
<protein>
    <recommendedName>
        <fullName evidence="2">Glutathione S-transferase UstS-like C-terminal domain-containing protein</fullName>
    </recommendedName>
</protein>
<feature type="region of interest" description="Disordered" evidence="1">
    <location>
        <begin position="121"/>
        <end position="144"/>
    </location>
</feature>
<dbReference type="EMBL" id="CACVBS010000104">
    <property type="protein sequence ID" value="CAA7271310.1"/>
    <property type="molecule type" value="Genomic_DNA"/>
</dbReference>
<evidence type="ECO:0000313" key="4">
    <source>
        <dbReference type="Proteomes" id="UP000467700"/>
    </source>
</evidence>
<proteinExistence type="predicted"/>
<evidence type="ECO:0000313" key="3">
    <source>
        <dbReference type="EMBL" id="CAA7271310.1"/>
    </source>
</evidence>
<comment type="caution">
    <text evidence="3">The sequence shown here is derived from an EMBL/GenBank/DDBJ whole genome shotgun (WGS) entry which is preliminary data.</text>
</comment>